<evidence type="ECO:0000256" key="1">
    <source>
        <dbReference type="SAM" id="SignalP"/>
    </source>
</evidence>
<keyword evidence="1" id="KW-0732">Signal</keyword>
<feature type="domain" description="DUF7731" evidence="2">
    <location>
        <begin position="34"/>
        <end position="149"/>
    </location>
</feature>
<dbReference type="InterPro" id="IPR056633">
    <property type="entry name" value="DUF7731"/>
</dbReference>
<dbReference type="Pfam" id="PF24865">
    <property type="entry name" value="DUF7731"/>
    <property type="match status" value="1"/>
</dbReference>
<evidence type="ECO:0000313" key="3">
    <source>
        <dbReference type="EMBL" id="WOK96087.1"/>
    </source>
</evidence>
<accession>A0AAQ3JU34</accession>
<dbReference type="EMBL" id="CP136891">
    <property type="protein sequence ID" value="WOK96087.1"/>
    <property type="molecule type" value="Genomic_DNA"/>
</dbReference>
<protein>
    <recommendedName>
        <fullName evidence="2">DUF7731 domain-containing protein</fullName>
    </recommendedName>
</protein>
<reference evidence="3 4" key="1">
    <citation type="submission" date="2023-10" db="EMBL/GenBank/DDBJ databases">
        <title>Chromosome-scale genome assembly provides insights into flower coloration mechanisms of Canna indica.</title>
        <authorList>
            <person name="Li C."/>
        </authorList>
    </citation>
    <scope>NUCLEOTIDE SEQUENCE [LARGE SCALE GENOMIC DNA]</scope>
    <source>
        <tissue evidence="3">Flower</tissue>
    </source>
</reference>
<feature type="chain" id="PRO_5043049548" description="DUF7731 domain-containing protein" evidence="1">
    <location>
        <begin position="29"/>
        <end position="184"/>
    </location>
</feature>
<dbReference type="Proteomes" id="UP001327560">
    <property type="component" value="Chromosome 2"/>
</dbReference>
<sequence length="184" mass="19376">MAEHYSPSLKQLLFAIALLYIASSCCEAQQADAVQIIARAALCFDNRTVINSCLASMGINVNVTANGTVNGTTSSSNATIFGPKRKKNATTTFCGSPCYGQMMLMTSCIDVVLSNFQFYSPGLMQGVQSIFQMACGGSNNTNNATTSSHVANGEVGASRSSSGDVMVKPSLVHLLVFVLSTCFL</sequence>
<evidence type="ECO:0000313" key="4">
    <source>
        <dbReference type="Proteomes" id="UP001327560"/>
    </source>
</evidence>
<keyword evidence="4" id="KW-1185">Reference proteome</keyword>
<dbReference type="AlphaFoldDB" id="A0AAQ3JU34"/>
<dbReference type="PANTHER" id="PTHR34366">
    <property type="entry name" value="OS07G0289901 PROTEIN-RELATED"/>
    <property type="match status" value="1"/>
</dbReference>
<feature type="signal peptide" evidence="1">
    <location>
        <begin position="1"/>
        <end position="28"/>
    </location>
</feature>
<name>A0AAQ3JU34_9LILI</name>
<gene>
    <name evidence="3" type="ORF">Cni_G04794</name>
</gene>
<proteinExistence type="predicted"/>
<dbReference type="PANTHER" id="PTHR34366:SF9">
    <property type="entry name" value="OS03G0304200 PROTEIN"/>
    <property type="match status" value="1"/>
</dbReference>
<organism evidence="3 4">
    <name type="scientific">Canna indica</name>
    <name type="common">Indian-shot</name>
    <dbReference type="NCBI Taxonomy" id="4628"/>
    <lineage>
        <taxon>Eukaryota</taxon>
        <taxon>Viridiplantae</taxon>
        <taxon>Streptophyta</taxon>
        <taxon>Embryophyta</taxon>
        <taxon>Tracheophyta</taxon>
        <taxon>Spermatophyta</taxon>
        <taxon>Magnoliopsida</taxon>
        <taxon>Liliopsida</taxon>
        <taxon>Zingiberales</taxon>
        <taxon>Cannaceae</taxon>
        <taxon>Canna</taxon>
    </lineage>
</organism>
<evidence type="ECO:0000259" key="2">
    <source>
        <dbReference type="Pfam" id="PF24865"/>
    </source>
</evidence>